<dbReference type="AlphaFoldDB" id="A0AA37NJJ4"/>
<dbReference type="Proteomes" id="UP001055114">
    <property type="component" value="Unassembled WGS sequence"/>
</dbReference>
<comment type="caution">
    <text evidence="1">The sequence shown here is derived from an EMBL/GenBank/DDBJ whole genome shotgun (WGS) entry which is preliminary data.</text>
</comment>
<reference evidence="1" key="1">
    <citation type="submission" date="2022-01" db="EMBL/GenBank/DDBJ databases">
        <title>Novel bile acid biosynthetic pathways are enriched in the microbiome of centenarians.</title>
        <authorList>
            <person name="Sato Y."/>
            <person name="Atarashi K."/>
            <person name="Plichta R.D."/>
            <person name="Arai Y."/>
            <person name="Sasajima S."/>
            <person name="Kearney M.S."/>
            <person name="Suda W."/>
            <person name="Takeshita K."/>
            <person name="Sasaki T."/>
            <person name="Okamoto S."/>
            <person name="Skelly N.A."/>
            <person name="Okamura Y."/>
            <person name="Vlamakis H."/>
            <person name="Li Y."/>
            <person name="Tanoue T."/>
            <person name="Takei H."/>
            <person name="Nittono H."/>
            <person name="Narushima S."/>
            <person name="Irie J."/>
            <person name="Itoh H."/>
            <person name="Moriya K."/>
            <person name="Sugiura Y."/>
            <person name="Suematsu M."/>
            <person name="Moritoki N."/>
            <person name="Shibata S."/>
            <person name="Littman R.D."/>
            <person name="Fischbach A.M."/>
            <person name="Uwamino Y."/>
            <person name="Inoue T."/>
            <person name="Honda A."/>
            <person name="Hattori M."/>
            <person name="Murai T."/>
            <person name="Xavier J.R."/>
            <person name="Hirose N."/>
            <person name="Honda K."/>
        </authorList>
    </citation>
    <scope>NUCLEOTIDE SEQUENCE</scope>
    <source>
        <strain evidence="1">CE91-St3</strain>
    </source>
</reference>
<gene>
    <name evidence="1" type="ORF">CE91St3_30110</name>
</gene>
<evidence type="ECO:0000313" key="1">
    <source>
        <dbReference type="EMBL" id="GKH73148.1"/>
    </source>
</evidence>
<evidence type="ECO:0000313" key="2">
    <source>
        <dbReference type="Proteomes" id="UP001055114"/>
    </source>
</evidence>
<proteinExistence type="predicted"/>
<organism evidence="1 2">
    <name type="scientific">Parabacteroides merdae</name>
    <dbReference type="NCBI Taxonomy" id="46503"/>
    <lineage>
        <taxon>Bacteria</taxon>
        <taxon>Pseudomonadati</taxon>
        <taxon>Bacteroidota</taxon>
        <taxon>Bacteroidia</taxon>
        <taxon>Bacteroidales</taxon>
        <taxon>Tannerellaceae</taxon>
        <taxon>Parabacteroides</taxon>
    </lineage>
</organism>
<protein>
    <submittedName>
        <fullName evidence="1">Uncharacterized protein</fullName>
    </submittedName>
</protein>
<accession>A0AA37NJJ4</accession>
<name>A0AA37NJJ4_9BACT</name>
<dbReference type="RefSeq" id="WP_122298804.1">
    <property type="nucleotide sequence ID" value="NZ_BQNZ01000003.1"/>
</dbReference>
<dbReference type="EMBL" id="BQNZ01000003">
    <property type="protein sequence ID" value="GKH73148.1"/>
    <property type="molecule type" value="Genomic_DNA"/>
</dbReference>
<sequence>MSIIDTLINFIKPKKHISGDILTVETNNGEILNSFICPADSNNKNNVYMMFYNEYHNDIDKLHTLNGCYVYKYSDINYLSKKDLEEMIKNVKPSMAMYAPEAVYVTEKSFNAAQSRLYQNDQDVYNHVKQELEQYSPDMLTYAYDNYAKFIEKHGYHDIPRSEDFFIKAIEHGTNIENIPEKSRSPHVTEVYSMHVLKQGQQKAQINYEQKDWIAIMKDFMAIRFEKDYDYDMSIYGIPGRFEYYKNHGVKNPLKIYPDMNLSVQDWHYLCSISTELISNGYVPKEVLDNPSFWENYTDLIGKGDFLDNPDKTRYQTFDESEVFVHMPESMKKDPEVQKILLAQGTISTNFFGKKMSPDTWKCASPEEYMNIPVEIRQQPDFREIGIKAVRAYINNLRYIPSGYIENWMVEKAIKHDMSLLYHIPDEVITSIPNIEQKLLDGINNYRQQDIFYAEDLPGEYGLVACEQKEAMNMLRYIPQELRTKNICQVAVRISQENEKYVPNSLRIKTEDNEKNKSHKIRR</sequence>